<sequence>MVNYKIVITGAYAAGKSQFIRTVSEIEVVDTDVPVTHTEEKELKHHTTVGLDFGTLTIDAEQRLLLFGTPGQERFDFMWEILAEGCLGYIVLVDSCRPAHFNETIVVLERFAAMTPVPFVVAATKQDLPGALPPTYIRRRLGLPNDIPILACVATDYAAVSDVISTLLDRIDVLAQASSSSPVTHKEHSHG</sequence>
<organism evidence="5 6">
    <name type="scientific">Herpetosiphon geysericola</name>
    <dbReference type="NCBI Taxonomy" id="70996"/>
    <lineage>
        <taxon>Bacteria</taxon>
        <taxon>Bacillati</taxon>
        <taxon>Chloroflexota</taxon>
        <taxon>Chloroflexia</taxon>
        <taxon>Herpetosiphonales</taxon>
        <taxon>Herpetosiphonaceae</taxon>
        <taxon>Herpetosiphon</taxon>
    </lineage>
</organism>
<dbReference type="InterPro" id="IPR027417">
    <property type="entry name" value="P-loop_NTPase"/>
</dbReference>
<comment type="similarity">
    <text evidence="1">Belongs to the GPN-loop GTPase family.</text>
</comment>
<protein>
    <submittedName>
        <fullName evidence="5">GTP-binding protein</fullName>
    </submittedName>
</protein>
<dbReference type="STRING" id="70996.SE18_25335"/>
<dbReference type="RefSeq" id="WP_054537257.1">
    <property type="nucleotide sequence ID" value="NZ_LGKP01000040.1"/>
</dbReference>
<dbReference type="GO" id="GO:0016787">
    <property type="term" value="F:hydrolase activity"/>
    <property type="evidence" value="ECO:0007669"/>
    <property type="project" value="UniProtKB-KW"/>
</dbReference>
<dbReference type="PANTHER" id="PTHR42708">
    <property type="entry name" value="ATP/GTP-BINDING PROTEIN-RELATED"/>
    <property type="match status" value="1"/>
</dbReference>
<keyword evidence="2" id="KW-0547">Nucleotide-binding</keyword>
<keyword evidence="6" id="KW-1185">Reference proteome</keyword>
<dbReference type="Proteomes" id="UP000050277">
    <property type="component" value="Unassembled WGS sequence"/>
</dbReference>
<dbReference type="SUPFAM" id="SSF52540">
    <property type="entry name" value="P-loop containing nucleoside triphosphate hydrolases"/>
    <property type="match status" value="1"/>
</dbReference>
<evidence type="ECO:0000313" key="6">
    <source>
        <dbReference type="Proteomes" id="UP000050277"/>
    </source>
</evidence>
<dbReference type="InterPro" id="IPR052705">
    <property type="entry name" value="Gliding_Motility_GTPase"/>
</dbReference>
<name>A0A0P6YE72_9CHLR</name>
<dbReference type="Pfam" id="PF03029">
    <property type="entry name" value="ATP_bind_1"/>
    <property type="match status" value="1"/>
</dbReference>
<dbReference type="EMBL" id="LGKP01000040">
    <property type="protein sequence ID" value="KPL80359.1"/>
    <property type="molecule type" value="Genomic_DNA"/>
</dbReference>
<gene>
    <name evidence="5" type="ORF">SE18_25335</name>
</gene>
<evidence type="ECO:0000313" key="5">
    <source>
        <dbReference type="EMBL" id="KPL80359.1"/>
    </source>
</evidence>
<dbReference type="OrthoDB" id="4319884at2"/>
<dbReference type="CDD" id="cd00882">
    <property type="entry name" value="Ras_like_GTPase"/>
    <property type="match status" value="1"/>
</dbReference>
<evidence type="ECO:0000256" key="2">
    <source>
        <dbReference type="ARBA" id="ARBA00022741"/>
    </source>
</evidence>
<keyword evidence="3" id="KW-0378">Hydrolase</keyword>
<dbReference type="InterPro" id="IPR004130">
    <property type="entry name" value="Gpn"/>
</dbReference>
<evidence type="ECO:0000256" key="3">
    <source>
        <dbReference type="ARBA" id="ARBA00022801"/>
    </source>
</evidence>
<comment type="caution">
    <text evidence="5">The sequence shown here is derived from an EMBL/GenBank/DDBJ whole genome shotgun (WGS) entry which is preliminary data.</text>
</comment>
<accession>A0A0P6YE72</accession>
<evidence type="ECO:0000256" key="4">
    <source>
        <dbReference type="ARBA" id="ARBA00023134"/>
    </source>
</evidence>
<proteinExistence type="inferred from homology"/>
<evidence type="ECO:0000256" key="1">
    <source>
        <dbReference type="ARBA" id="ARBA00005290"/>
    </source>
</evidence>
<dbReference type="PANTHER" id="PTHR42708:SF1">
    <property type="entry name" value="GLIDING MOTILITY PROTEIN MGLA"/>
    <property type="match status" value="1"/>
</dbReference>
<reference evidence="5 6" key="1">
    <citation type="submission" date="2015-07" db="EMBL/GenBank/DDBJ databases">
        <title>Whole genome sequence of Herpetosiphon geysericola DSM 7119.</title>
        <authorList>
            <person name="Hemp J."/>
            <person name="Ward L.M."/>
            <person name="Pace L.A."/>
            <person name="Fischer W.W."/>
        </authorList>
    </citation>
    <scope>NUCLEOTIDE SEQUENCE [LARGE SCALE GENOMIC DNA]</scope>
    <source>
        <strain evidence="5 6">DSM 7119</strain>
    </source>
</reference>
<dbReference type="Gene3D" id="3.40.50.300">
    <property type="entry name" value="P-loop containing nucleotide triphosphate hydrolases"/>
    <property type="match status" value="1"/>
</dbReference>
<dbReference type="PRINTS" id="PR00449">
    <property type="entry name" value="RASTRNSFRMNG"/>
</dbReference>
<dbReference type="GO" id="GO:0005525">
    <property type="term" value="F:GTP binding"/>
    <property type="evidence" value="ECO:0007669"/>
    <property type="project" value="UniProtKB-KW"/>
</dbReference>
<dbReference type="AlphaFoldDB" id="A0A0P6YE72"/>
<keyword evidence="4" id="KW-0342">GTP-binding</keyword>